<dbReference type="GO" id="GO:0046872">
    <property type="term" value="F:metal ion binding"/>
    <property type="evidence" value="ECO:0007669"/>
    <property type="project" value="UniProtKB-KW"/>
</dbReference>
<dbReference type="InterPro" id="IPR000086">
    <property type="entry name" value="NUDIX_hydrolase_dom"/>
</dbReference>
<dbReference type="SUPFAM" id="SSF55811">
    <property type="entry name" value="Nudix"/>
    <property type="match status" value="1"/>
</dbReference>
<dbReference type="AlphaFoldDB" id="A0A0F9SVU1"/>
<comment type="cofactor">
    <cofactor evidence="1">
        <name>Mg(2+)</name>
        <dbReference type="ChEBI" id="CHEBI:18420"/>
    </cofactor>
</comment>
<dbReference type="Gene3D" id="3.90.79.10">
    <property type="entry name" value="Nucleoside Triphosphate Pyrophosphohydrolase"/>
    <property type="match status" value="1"/>
</dbReference>
<dbReference type="PROSITE" id="PS51462">
    <property type="entry name" value="NUDIX"/>
    <property type="match status" value="1"/>
</dbReference>
<comment type="caution">
    <text evidence="6">The sequence shown here is derived from an EMBL/GenBank/DDBJ whole genome shotgun (WGS) entry which is preliminary data.</text>
</comment>
<dbReference type="InterPro" id="IPR015797">
    <property type="entry name" value="NUDIX_hydrolase-like_dom_sf"/>
</dbReference>
<gene>
    <name evidence="6" type="ORF">LCGC14_0425210</name>
</gene>
<dbReference type="PANTHER" id="PTHR12629:SF0">
    <property type="entry name" value="DIPHOSPHOINOSITOL-POLYPHOSPHATE DIPHOSPHATASE"/>
    <property type="match status" value="1"/>
</dbReference>
<keyword evidence="4" id="KW-0460">Magnesium</keyword>
<evidence type="ECO:0000256" key="3">
    <source>
        <dbReference type="ARBA" id="ARBA00022801"/>
    </source>
</evidence>
<dbReference type="GO" id="GO:0016462">
    <property type="term" value="F:pyrophosphatase activity"/>
    <property type="evidence" value="ECO:0007669"/>
    <property type="project" value="InterPro"/>
</dbReference>
<evidence type="ECO:0000256" key="2">
    <source>
        <dbReference type="ARBA" id="ARBA00022723"/>
    </source>
</evidence>
<proteinExistence type="predicted"/>
<evidence type="ECO:0000256" key="1">
    <source>
        <dbReference type="ARBA" id="ARBA00001946"/>
    </source>
</evidence>
<dbReference type="GO" id="GO:0005737">
    <property type="term" value="C:cytoplasm"/>
    <property type="evidence" value="ECO:0007669"/>
    <property type="project" value="TreeGrafter"/>
</dbReference>
<protein>
    <recommendedName>
        <fullName evidence="5">Nudix hydrolase domain-containing protein</fullName>
    </recommendedName>
</protein>
<keyword evidence="2" id="KW-0479">Metal-binding</keyword>
<evidence type="ECO:0000313" key="6">
    <source>
        <dbReference type="EMBL" id="KKN71004.1"/>
    </source>
</evidence>
<sequence>MNRHVRSPANDRRSLDQTPQKQYGAIPYRFTPDGDLQVLLITSRDTGRWVIPKGWPMQWFSAAEAAAQEAFEEAGVEGDIEQRAIGSFEYLKRLKCGRCVVCQVTVYPLHVRDELADWPERQQRLRSWVAPQVAADCVEEVGLAALIRAMDEWLAGADNDETLLRPLWLSS</sequence>
<organism evidence="6">
    <name type="scientific">marine sediment metagenome</name>
    <dbReference type="NCBI Taxonomy" id="412755"/>
    <lineage>
        <taxon>unclassified sequences</taxon>
        <taxon>metagenomes</taxon>
        <taxon>ecological metagenomes</taxon>
    </lineage>
</organism>
<evidence type="ECO:0000256" key="4">
    <source>
        <dbReference type="ARBA" id="ARBA00022842"/>
    </source>
</evidence>
<accession>A0A0F9SVU1</accession>
<reference evidence="6" key="1">
    <citation type="journal article" date="2015" name="Nature">
        <title>Complex archaea that bridge the gap between prokaryotes and eukaryotes.</title>
        <authorList>
            <person name="Spang A."/>
            <person name="Saw J.H."/>
            <person name="Jorgensen S.L."/>
            <person name="Zaremba-Niedzwiedzka K."/>
            <person name="Martijn J."/>
            <person name="Lind A.E."/>
            <person name="van Eijk R."/>
            <person name="Schleper C."/>
            <person name="Guy L."/>
            <person name="Ettema T.J."/>
        </authorList>
    </citation>
    <scope>NUCLEOTIDE SEQUENCE</scope>
</reference>
<feature type="domain" description="Nudix hydrolase" evidence="5">
    <location>
        <begin position="18"/>
        <end position="156"/>
    </location>
</feature>
<dbReference type="GO" id="GO:0005634">
    <property type="term" value="C:nucleus"/>
    <property type="evidence" value="ECO:0007669"/>
    <property type="project" value="TreeGrafter"/>
</dbReference>
<dbReference type="InterPro" id="IPR047198">
    <property type="entry name" value="DDP-like_NUDIX"/>
</dbReference>
<dbReference type="PANTHER" id="PTHR12629">
    <property type="entry name" value="DIPHOSPHOINOSITOL POLYPHOSPHATE PHOSPHOHYDROLASE"/>
    <property type="match status" value="1"/>
</dbReference>
<dbReference type="EMBL" id="LAZR01000392">
    <property type="protein sequence ID" value="KKN71004.1"/>
    <property type="molecule type" value="Genomic_DNA"/>
</dbReference>
<name>A0A0F9SVU1_9ZZZZ</name>
<evidence type="ECO:0000259" key="5">
    <source>
        <dbReference type="PROSITE" id="PS51462"/>
    </source>
</evidence>
<keyword evidence="3" id="KW-0378">Hydrolase</keyword>
<dbReference type="CDD" id="cd04666">
    <property type="entry name" value="NUDIX_DIPP2_like_Nudt4"/>
    <property type="match status" value="1"/>
</dbReference>